<proteinExistence type="inferred from homology"/>
<comment type="catalytic activity">
    <reaction evidence="2">
        <text>a D-5-monosubstituted hydantoin = a L-5-monosubstituted hydantoin</text>
        <dbReference type="Rhea" id="RHEA:46624"/>
        <dbReference type="ChEBI" id="CHEBI:86339"/>
        <dbReference type="ChEBI" id="CHEBI:86340"/>
        <dbReference type="EC" id="5.1.99.5"/>
    </reaction>
</comment>
<organism evidence="7 8">
    <name type="scientific">Leisingera methylohalidivorans DSM 14336</name>
    <dbReference type="NCBI Taxonomy" id="999552"/>
    <lineage>
        <taxon>Bacteria</taxon>
        <taxon>Pseudomonadati</taxon>
        <taxon>Pseudomonadota</taxon>
        <taxon>Alphaproteobacteria</taxon>
        <taxon>Rhodobacterales</taxon>
        <taxon>Roseobacteraceae</taxon>
        <taxon>Leisingera</taxon>
    </lineage>
</organism>
<dbReference type="AlphaFoldDB" id="V9VXR5"/>
<dbReference type="OrthoDB" id="9791723at2"/>
<name>V9VXR5_9RHOB</name>
<gene>
    <name evidence="7" type="ORF">METH_22140</name>
</gene>
<evidence type="ECO:0000256" key="4">
    <source>
        <dbReference type="ARBA" id="ARBA00067972"/>
    </source>
</evidence>
<evidence type="ECO:0000313" key="8">
    <source>
        <dbReference type="Proteomes" id="UP000018780"/>
    </source>
</evidence>
<comment type="similarity">
    <text evidence="1">Belongs to the HyuE racemase family.</text>
</comment>
<keyword evidence="7" id="KW-0614">Plasmid</keyword>
<sequence length="232" mass="23870">MKILVVNPNSTASMTAKIVEAAEAAASPGVTILGATAEGAPASIEGHFDEAMSLPGLLARVAAAEEQGIDGIVVACFDDPGIGACRELATGPVLGICEAAVKAASMLATSFSVVTTLPRSVPVIEHLIHGYGLSHQCRRVRSAAIPVLALEEEGSDARQKIRAEILRAIEEDLCEAVVLGCAGMADLTAWLSEETGIPVIDGVSVATRMIEALAGCGLKTSKINAYARPNPK</sequence>
<dbReference type="GO" id="GO:0036348">
    <property type="term" value="F:hydantoin racemase activity"/>
    <property type="evidence" value="ECO:0007669"/>
    <property type="project" value="UniProtKB-EC"/>
</dbReference>
<dbReference type="InterPro" id="IPR015942">
    <property type="entry name" value="Asp/Glu/hydantoin_racemase"/>
</dbReference>
<dbReference type="FunFam" id="3.40.50.12500:FF:000001">
    <property type="entry name" value="Putative hydantoin racemase"/>
    <property type="match status" value="1"/>
</dbReference>
<keyword evidence="8" id="KW-1185">Reference proteome</keyword>
<evidence type="ECO:0000256" key="2">
    <source>
        <dbReference type="ARBA" id="ARBA00051635"/>
    </source>
</evidence>
<evidence type="ECO:0000313" key="7">
    <source>
        <dbReference type="EMBL" id="AHD03531.1"/>
    </source>
</evidence>
<comment type="catalytic activity">
    <reaction evidence="6">
        <text>D-5-isobutylhydantoin = L-5-isobutylhydantoin</text>
        <dbReference type="Rhea" id="RHEA:84231"/>
        <dbReference type="ChEBI" id="CHEBI:233609"/>
        <dbReference type="ChEBI" id="CHEBI:233610"/>
    </reaction>
</comment>
<dbReference type="HOGENOM" id="CLU_053002_0_0_5"/>
<evidence type="ECO:0000256" key="5">
    <source>
        <dbReference type="ARBA" id="ARBA00093199"/>
    </source>
</evidence>
<dbReference type="EC" id="5.1.99.5" evidence="3"/>
<evidence type="ECO:0000256" key="6">
    <source>
        <dbReference type="ARBA" id="ARBA00093234"/>
    </source>
</evidence>
<dbReference type="PATRIC" id="fig|999552.6.peg.4376"/>
<dbReference type="GO" id="GO:0047661">
    <property type="term" value="F:amino-acid racemase activity"/>
    <property type="evidence" value="ECO:0007669"/>
    <property type="project" value="InterPro"/>
</dbReference>
<dbReference type="PANTHER" id="PTHR28047">
    <property type="entry name" value="PROTEIN DCG1"/>
    <property type="match status" value="1"/>
</dbReference>
<dbReference type="Pfam" id="PF01177">
    <property type="entry name" value="Asp_Glu_race"/>
    <property type="match status" value="1"/>
</dbReference>
<dbReference type="PANTHER" id="PTHR28047:SF5">
    <property type="entry name" value="PROTEIN DCG1"/>
    <property type="match status" value="1"/>
</dbReference>
<reference evidence="7 8" key="1">
    <citation type="submission" date="2013-09" db="EMBL/GenBank/DDBJ databases">
        <authorList>
            <consortium name="DOE Joint Genome Institute"/>
            <person name="Klenk H.-P."/>
            <person name="Huntemann M."/>
            <person name="Han J."/>
            <person name="Chen A."/>
            <person name="Kyrpides N."/>
            <person name="Mavromatis K."/>
            <person name="Markowitz V."/>
            <person name="Palaniappan K."/>
            <person name="Ivanova N."/>
            <person name="Schaumberg A."/>
            <person name="Pati A."/>
            <person name="Liolios K."/>
            <person name="Nordberg H.P."/>
            <person name="Cantor M.N."/>
            <person name="Hua S.X."/>
            <person name="Woyke T."/>
        </authorList>
    </citation>
    <scope>NUCLEOTIDE SEQUENCE [LARGE SCALE GENOMIC DNA]</scope>
    <source>
        <strain evidence="7 8">DSM 14336</strain>
        <plasmid evidence="8">1</plasmid>
    </source>
</reference>
<dbReference type="RefSeq" id="WP_024092827.1">
    <property type="nucleotide sequence ID" value="NC_023146.1"/>
</dbReference>
<protein>
    <recommendedName>
        <fullName evidence="4">Hydantoin racemase</fullName>
        <ecNumber evidence="3">5.1.99.5</ecNumber>
    </recommendedName>
</protein>
<dbReference type="KEGG" id="lmd:METH_22140"/>
<dbReference type="InterPro" id="IPR053714">
    <property type="entry name" value="Iso_Racemase_Enz_sf"/>
</dbReference>
<geneLocation type="plasmid" evidence="8">
    <name>1</name>
</geneLocation>
<comment type="catalytic activity">
    <reaction evidence="5">
        <text>D-5-benzylhydantoin = L-5-benzylhydantoin</text>
        <dbReference type="Rhea" id="RHEA:83991"/>
        <dbReference type="ChEBI" id="CHEBI:176864"/>
        <dbReference type="ChEBI" id="CHEBI:233540"/>
    </reaction>
</comment>
<evidence type="ECO:0000256" key="1">
    <source>
        <dbReference type="ARBA" id="ARBA00038414"/>
    </source>
</evidence>
<dbReference type="EMBL" id="CP006774">
    <property type="protein sequence ID" value="AHD03531.1"/>
    <property type="molecule type" value="Genomic_DNA"/>
</dbReference>
<dbReference type="Gene3D" id="3.40.50.12500">
    <property type="match status" value="1"/>
</dbReference>
<dbReference type="Proteomes" id="UP000018780">
    <property type="component" value="Plasmid unnamed"/>
</dbReference>
<accession>V9VXR5</accession>
<evidence type="ECO:0000256" key="3">
    <source>
        <dbReference type="ARBA" id="ARBA00066406"/>
    </source>
</evidence>
<dbReference type="InterPro" id="IPR052186">
    <property type="entry name" value="Hydantoin_racemase-like"/>
</dbReference>